<dbReference type="InterPro" id="IPR001296">
    <property type="entry name" value="Glyco_trans_1"/>
</dbReference>
<keyword evidence="3 6" id="KW-0808">Transferase</keyword>
<dbReference type="Pfam" id="PF00535">
    <property type="entry name" value="Glycos_transf_2"/>
    <property type="match status" value="2"/>
</dbReference>
<dbReference type="Pfam" id="PF00534">
    <property type="entry name" value="Glycos_transf_1"/>
    <property type="match status" value="1"/>
</dbReference>
<protein>
    <submittedName>
        <fullName evidence="6">Glycosyltransferase, GT2 family</fullName>
    </submittedName>
</protein>
<proteinExistence type="inferred from homology"/>
<dbReference type="AlphaFoldDB" id="A0A285C076"/>
<dbReference type="SUPFAM" id="SSF53448">
    <property type="entry name" value="Nucleotide-diphospho-sugar transferases"/>
    <property type="match status" value="2"/>
</dbReference>
<evidence type="ECO:0000256" key="3">
    <source>
        <dbReference type="ARBA" id="ARBA00022679"/>
    </source>
</evidence>
<sequence>MNILPLHPSFLVTIIIRSMDRSTLVEALESVANQTYPDIEVIVVNAKGGSHTPLESSCGRFSLGLTNQNGAPVGRSASANAGLEAARGDILGFLDDDDLLLPDHVANLVNALCANPTAIAAYSSVQATDDSGQVLREFASSFDSTSLHLENFLPIHAVLFRRLAYDSGVRFDENFDLCEDWDFWIQVAQHGNFIFVNELTAIYRIGGSSGFAIHGDPELARAAERAVCAKWQVRMNAAIFYELVCRARTYPKLHEVQAKADYLDFQVKDLKRILIEERSMLIEERSILIKTKQMLDQEIQARMKVVEVYENSYSFRITRPLRIAGRWLRLLQRAWRGFLLLDWRLQLRVLSWILTGQMAPARRKLSLAAQASDVSKDSTLPVTAAPRMRATSIPFSPLTVQIDVVIPIYNGFDFLAPLFDSLQRATSTSFRLLVCNDASTDDRIQPWLERRLQDFPNALLLLNESNLGFVGAVNTLFMHVENDFVLLNSDVQVPPFWLERLFAPMLSDPKVASVTPFTNAGAICSFPKFFVDNTVPQGLTALEVDAVLAALEDSAPIEIPTGVGFCMAIRLEVARRIGLFDPVFGKGYREENDWCERAKELGYRHVLVPNLFVYHEHGGSFPSLERQKLADRNEAILRKRYPDLFEQYEWFIRNDPIRPMRDFLYLMVLAKQAAHPALVIIDNVIEGGAYAYSRELIGNTIAAGIPVLHLLDDFRTGELRAEWLSNYGQLTLNFSDYSDWGRVIAGIQPESVLINNLYSYRAPMSLLRWLAGRSGLKGIPVSIALHDFFMLCPSLFLINHERNFCNLPDEETCNHCFNRLHMDFPVGAESITEWRAVWAKAFAVIDHIIAFSDSTRDLFIRIYPQYASKVVVRPHSLAHFHHRQVAVDLNKPLHIGIVGSISWHKGWNIVRQLCEEIDTHHLPVRVTVIGALVPNFSAACLNQTGRYERALLAPTIEQSGANIFLFPSIWPETFSYVAHELMACGVPLCCFNFGAPADAVASYSSGLVLEQTTSAQLLSQMDHFRLRLCTQKNEACALTE</sequence>
<dbReference type="InterPro" id="IPR029044">
    <property type="entry name" value="Nucleotide-diphossugar_trans"/>
</dbReference>
<evidence type="ECO:0000256" key="1">
    <source>
        <dbReference type="ARBA" id="ARBA00006739"/>
    </source>
</evidence>
<keyword evidence="2" id="KW-0328">Glycosyltransferase</keyword>
<gene>
    <name evidence="6" type="ORF">SAMN06296273_2197</name>
</gene>
<dbReference type="EMBL" id="LT907782">
    <property type="protein sequence ID" value="SNX60725.1"/>
    <property type="molecule type" value="Genomic_DNA"/>
</dbReference>
<evidence type="ECO:0000259" key="4">
    <source>
        <dbReference type="Pfam" id="PF00534"/>
    </source>
</evidence>
<dbReference type="Gene3D" id="3.40.50.2000">
    <property type="entry name" value="Glycogen Phosphorylase B"/>
    <property type="match status" value="1"/>
</dbReference>
<dbReference type="PANTHER" id="PTHR43179:SF12">
    <property type="entry name" value="GALACTOFURANOSYLTRANSFERASE GLFT2"/>
    <property type="match status" value="1"/>
</dbReference>
<reference evidence="6 7" key="1">
    <citation type="submission" date="2017-08" db="EMBL/GenBank/DDBJ databases">
        <authorList>
            <person name="de Groot N.N."/>
        </authorList>
    </citation>
    <scope>NUCLEOTIDE SEQUENCE [LARGE SCALE GENOMIC DNA]</scope>
    <source>
        <strain evidence="6 7">Nm15</strain>
    </source>
</reference>
<dbReference type="OrthoDB" id="9816564at2"/>
<accession>A0A285C076</accession>
<evidence type="ECO:0000256" key="2">
    <source>
        <dbReference type="ARBA" id="ARBA00022676"/>
    </source>
</evidence>
<evidence type="ECO:0000313" key="6">
    <source>
        <dbReference type="EMBL" id="SNX60725.1"/>
    </source>
</evidence>
<dbReference type="RefSeq" id="WP_096293384.1">
    <property type="nucleotide sequence ID" value="NZ_LT907782.1"/>
</dbReference>
<dbReference type="SUPFAM" id="SSF53756">
    <property type="entry name" value="UDP-Glycosyltransferase/glycogen phosphorylase"/>
    <property type="match status" value="1"/>
</dbReference>
<feature type="domain" description="Glycosyl transferase family 1" evidence="4">
    <location>
        <begin position="895"/>
        <end position="1018"/>
    </location>
</feature>
<name>A0A285C076_9PROT</name>
<organism evidence="6 7">
    <name type="scientific">Nitrosomonas ureae</name>
    <dbReference type="NCBI Taxonomy" id="44577"/>
    <lineage>
        <taxon>Bacteria</taxon>
        <taxon>Pseudomonadati</taxon>
        <taxon>Pseudomonadota</taxon>
        <taxon>Betaproteobacteria</taxon>
        <taxon>Nitrosomonadales</taxon>
        <taxon>Nitrosomonadaceae</taxon>
        <taxon>Nitrosomonas</taxon>
    </lineage>
</organism>
<evidence type="ECO:0000259" key="5">
    <source>
        <dbReference type="Pfam" id="PF00535"/>
    </source>
</evidence>
<dbReference type="InterPro" id="IPR001173">
    <property type="entry name" value="Glyco_trans_2-like"/>
</dbReference>
<dbReference type="GO" id="GO:0016757">
    <property type="term" value="F:glycosyltransferase activity"/>
    <property type="evidence" value="ECO:0007669"/>
    <property type="project" value="UniProtKB-KW"/>
</dbReference>
<evidence type="ECO:0000313" key="7">
    <source>
        <dbReference type="Proteomes" id="UP000242498"/>
    </source>
</evidence>
<feature type="domain" description="Glycosyltransferase 2-like" evidence="5">
    <location>
        <begin position="404"/>
        <end position="515"/>
    </location>
</feature>
<dbReference type="Gene3D" id="3.90.550.10">
    <property type="entry name" value="Spore Coat Polysaccharide Biosynthesis Protein SpsA, Chain A"/>
    <property type="match status" value="2"/>
</dbReference>
<feature type="domain" description="Glycosyltransferase 2-like" evidence="5">
    <location>
        <begin position="21"/>
        <end position="133"/>
    </location>
</feature>
<comment type="similarity">
    <text evidence="1">Belongs to the glycosyltransferase 2 family.</text>
</comment>
<dbReference type="Proteomes" id="UP000242498">
    <property type="component" value="Chromosome I"/>
</dbReference>
<dbReference type="PANTHER" id="PTHR43179">
    <property type="entry name" value="RHAMNOSYLTRANSFERASE WBBL"/>
    <property type="match status" value="1"/>
</dbReference>